<keyword evidence="9" id="KW-0460">Magnesium</keyword>
<reference evidence="14 15" key="1">
    <citation type="journal article" date="2012" name="J. Bacteriol.">
        <title>Genome sequence of the model hyperthermophilic archaeon Thermococcus litoralis NS-C.</title>
        <authorList>
            <person name="Gardner A.F."/>
            <person name="Kumar S."/>
            <person name="Perler F.B."/>
        </authorList>
    </citation>
    <scope>NUCLEOTIDE SEQUENCE [LARGE SCALE GENOMIC DNA]</scope>
    <source>
        <strain evidence="15">ATCC 51850 / DSM 5473 / JCM 8560 / NS-C</strain>
    </source>
</reference>
<sequence>MRCRVCGEKAFIKLHYPKMYLCADHFVEYFERKVKRTIEKYKLLKPDEKVLVVISGGKDSAVTAYVLKKLGYNVECLHINLGIGEYSEKSEQYAREQCRIIGAPLHVVNVRELLGKGIGEVRTRRPTCSYCGLTKRYLFNKFAYDNGFDVIATGHNLDDEASFIFSNLMNWNTEYLAKQGPVLPGEGKFVRKVKPLYELTEREVVAYALAVGLEYIVDECPHARGATTIEYKEILNEMEEKRPGTKINFVKGYLRKRHLFEAELREIELKECKLCGMPAQGEKCSFCKFWGLEEPVTLKIANTDDEEPFGP</sequence>
<feature type="binding site" evidence="12">
    <location>
        <position position="284"/>
    </location>
    <ligand>
        <name>Zn(2+)</name>
        <dbReference type="ChEBI" id="CHEBI:29105"/>
        <label>2</label>
    </ligand>
</feature>
<name>H3ZLH5_THELN</name>
<evidence type="ECO:0000256" key="2">
    <source>
        <dbReference type="ARBA" id="ARBA00001966"/>
    </source>
</evidence>
<dbReference type="GO" id="GO:0005524">
    <property type="term" value="F:ATP binding"/>
    <property type="evidence" value="ECO:0007669"/>
    <property type="project" value="UniProtKB-KW"/>
</dbReference>
<accession>H3ZLH5</accession>
<feature type="binding site" evidence="12">
    <location>
        <position position="3"/>
    </location>
    <ligand>
        <name>Zn(2+)</name>
        <dbReference type="ChEBI" id="CHEBI:29105"/>
        <label>1</label>
    </ligand>
</feature>
<dbReference type="GO" id="GO:0002143">
    <property type="term" value="P:tRNA wobble position uridine thiolation"/>
    <property type="evidence" value="ECO:0007669"/>
    <property type="project" value="TreeGrafter"/>
</dbReference>
<evidence type="ECO:0000256" key="5">
    <source>
        <dbReference type="ARBA" id="ARBA00022723"/>
    </source>
</evidence>
<evidence type="ECO:0000256" key="10">
    <source>
        <dbReference type="ARBA" id="ARBA00023004"/>
    </source>
</evidence>
<dbReference type="GO" id="GO:0016740">
    <property type="term" value="F:transferase activity"/>
    <property type="evidence" value="ECO:0007669"/>
    <property type="project" value="UniProtKB-KW"/>
</dbReference>
<dbReference type="KEGG" id="tlt:OCC_10073"/>
<evidence type="ECO:0000256" key="6">
    <source>
        <dbReference type="ARBA" id="ARBA00022741"/>
    </source>
</evidence>
<dbReference type="PANTHER" id="PTHR11807:SF27">
    <property type="entry name" value="TRNA-5-METHYLURIDINE(54) 2-SULFURTRANSFERASE"/>
    <property type="match status" value="1"/>
</dbReference>
<keyword evidence="3" id="KW-0004">4Fe-4S</keyword>
<evidence type="ECO:0000256" key="1">
    <source>
        <dbReference type="ARBA" id="ARBA00001946"/>
    </source>
</evidence>
<evidence type="ECO:0000256" key="3">
    <source>
        <dbReference type="ARBA" id="ARBA00022485"/>
    </source>
</evidence>
<dbReference type="InterPro" id="IPR035107">
    <property type="entry name" value="tRNA_thiolation_TtcA_Ctu1"/>
</dbReference>
<dbReference type="InterPro" id="IPR000541">
    <property type="entry name" value="Ncs6/Tuc1/Ctu1"/>
</dbReference>
<dbReference type="InterPro" id="IPR001763">
    <property type="entry name" value="Rhodanese-like_dom"/>
</dbReference>
<feature type="binding site" evidence="12">
    <location>
        <position position="6"/>
    </location>
    <ligand>
        <name>Zn(2+)</name>
        <dbReference type="ChEBI" id="CHEBI:29105"/>
        <label>1</label>
    </ligand>
</feature>
<comment type="cofactor">
    <cofactor evidence="2">
        <name>[4Fe-4S] cluster</name>
        <dbReference type="ChEBI" id="CHEBI:49883"/>
    </cofactor>
</comment>
<dbReference type="InterPro" id="IPR014729">
    <property type="entry name" value="Rossmann-like_a/b/a_fold"/>
</dbReference>
<dbReference type="HOGENOM" id="CLU_026481_1_1_2"/>
<keyword evidence="10" id="KW-0408">Iron</keyword>
<evidence type="ECO:0000256" key="9">
    <source>
        <dbReference type="ARBA" id="ARBA00022842"/>
    </source>
</evidence>
<keyword evidence="6" id="KW-0547">Nucleotide-binding</keyword>
<dbReference type="GO" id="GO:0002144">
    <property type="term" value="C:cytosolic tRNA wobble base thiouridylase complex"/>
    <property type="evidence" value="ECO:0007669"/>
    <property type="project" value="TreeGrafter"/>
</dbReference>
<keyword evidence="8" id="KW-0067">ATP-binding</keyword>
<keyword evidence="15" id="KW-1185">Reference proteome</keyword>
<dbReference type="PIRSF" id="PIRSF004976">
    <property type="entry name" value="ATPase_YdaO"/>
    <property type="match status" value="1"/>
</dbReference>
<dbReference type="InterPro" id="IPR054306">
    <property type="entry name" value="TtuA-like_LIM_N"/>
</dbReference>
<dbReference type="InterPro" id="IPR011063">
    <property type="entry name" value="TilS/TtcA_N"/>
</dbReference>
<evidence type="ECO:0000259" key="13">
    <source>
        <dbReference type="PROSITE" id="PS50206"/>
    </source>
</evidence>
<dbReference type="Pfam" id="PF22082">
    <property type="entry name" value="TtuA_LIM_N"/>
    <property type="match status" value="1"/>
</dbReference>
<dbReference type="EMBL" id="CP006670">
    <property type="protein sequence ID" value="EHR79230.1"/>
    <property type="molecule type" value="Genomic_DNA"/>
</dbReference>
<evidence type="ECO:0000313" key="15">
    <source>
        <dbReference type="Proteomes" id="UP000015502"/>
    </source>
</evidence>
<dbReference type="NCBIfam" id="TIGR00269">
    <property type="entry name" value="TIGR00269 family protein"/>
    <property type="match status" value="1"/>
</dbReference>
<gene>
    <name evidence="14" type="ORF">OCC_10073</name>
</gene>
<feature type="domain" description="Rhodanese" evidence="13">
    <location>
        <begin position="14"/>
        <end position="95"/>
    </location>
</feature>
<feature type="binding site" evidence="12">
    <location>
        <position position="287"/>
    </location>
    <ligand>
        <name>Zn(2+)</name>
        <dbReference type="ChEBI" id="CHEBI:29105"/>
        <label>2</label>
    </ligand>
</feature>
<keyword evidence="4" id="KW-0808">Transferase</keyword>
<dbReference type="STRING" id="523849.OCC_10073"/>
<dbReference type="AlphaFoldDB" id="H3ZLH5"/>
<protein>
    <submittedName>
        <fullName evidence="14">CTU1/ATPBD3 family protein</fullName>
    </submittedName>
</protein>
<proteinExistence type="predicted"/>
<dbReference type="PaxDb" id="523849-OCC_10073"/>
<keyword evidence="5 12" id="KW-0479">Metal-binding</keyword>
<dbReference type="GO" id="GO:0046872">
    <property type="term" value="F:metal ion binding"/>
    <property type="evidence" value="ECO:0007669"/>
    <property type="project" value="UniProtKB-KW"/>
</dbReference>
<dbReference type="Pfam" id="PF01171">
    <property type="entry name" value="ATP_bind_3"/>
    <property type="match status" value="1"/>
</dbReference>
<evidence type="ECO:0000256" key="12">
    <source>
        <dbReference type="PIRSR" id="PIRSR004976-50"/>
    </source>
</evidence>
<dbReference type="PANTHER" id="PTHR11807">
    <property type="entry name" value="ATPASES OF THE PP SUPERFAMILY-RELATED"/>
    <property type="match status" value="1"/>
</dbReference>
<keyword evidence="7 12" id="KW-0862">Zinc</keyword>
<dbReference type="CDD" id="cd01993">
    <property type="entry name" value="TtuA-like"/>
    <property type="match status" value="1"/>
</dbReference>
<dbReference type="PROSITE" id="PS50206">
    <property type="entry name" value="RHODANESE_3"/>
    <property type="match status" value="1"/>
</dbReference>
<dbReference type="GeneID" id="16548783"/>
<evidence type="ECO:0000313" key="14">
    <source>
        <dbReference type="EMBL" id="EHR79230.1"/>
    </source>
</evidence>
<organism evidence="14 15">
    <name type="scientific">Thermococcus litoralis (strain ATCC 51850 / DSM 5473 / JCM 8560 / NS-C)</name>
    <dbReference type="NCBI Taxonomy" id="523849"/>
    <lineage>
        <taxon>Archaea</taxon>
        <taxon>Methanobacteriati</taxon>
        <taxon>Methanobacteriota</taxon>
        <taxon>Thermococci</taxon>
        <taxon>Thermococcales</taxon>
        <taxon>Thermococcaceae</taxon>
        <taxon>Thermococcus</taxon>
    </lineage>
</organism>
<dbReference type="Gene3D" id="3.40.50.620">
    <property type="entry name" value="HUPs"/>
    <property type="match status" value="1"/>
</dbReference>
<evidence type="ECO:0000256" key="11">
    <source>
        <dbReference type="ARBA" id="ARBA00023014"/>
    </source>
</evidence>
<keyword evidence="11" id="KW-0411">Iron-sulfur</keyword>
<feature type="binding site" evidence="12">
    <location>
        <position position="272"/>
    </location>
    <ligand>
        <name>Zn(2+)</name>
        <dbReference type="ChEBI" id="CHEBI:29105"/>
        <label>2</label>
    </ligand>
</feature>
<evidence type="ECO:0000256" key="8">
    <source>
        <dbReference type="ARBA" id="ARBA00022840"/>
    </source>
</evidence>
<feature type="binding site" evidence="12">
    <location>
        <position position="25"/>
    </location>
    <ligand>
        <name>Zn(2+)</name>
        <dbReference type="ChEBI" id="CHEBI:29105"/>
        <label>1</label>
    </ligand>
</feature>
<evidence type="ECO:0000256" key="4">
    <source>
        <dbReference type="ARBA" id="ARBA00022679"/>
    </source>
</evidence>
<feature type="binding site" evidence="12">
    <location>
        <position position="275"/>
    </location>
    <ligand>
        <name>Zn(2+)</name>
        <dbReference type="ChEBI" id="CHEBI:29105"/>
        <label>2</label>
    </ligand>
</feature>
<dbReference type="RefSeq" id="WP_004067290.1">
    <property type="nucleotide sequence ID" value="NC_022084.1"/>
</dbReference>
<dbReference type="OrthoDB" id="33422at2157"/>
<dbReference type="GO" id="GO:0000049">
    <property type="term" value="F:tRNA binding"/>
    <property type="evidence" value="ECO:0007669"/>
    <property type="project" value="InterPro"/>
</dbReference>
<dbReference type="GO" id="GO:0051539">
    <property type="term" value="F:4 iron, 4 sulfur cluster binding"/>
    <property type="evidence" value="ECO:0007669"/>
    <property type="project" value="UniProtKB-KW"/>
</dbReference>
<dbReference type="SUPFAM" id="SSF52402">
    <property type="entry name" value="Adenine nucleotide alpha hydrolases-like"/>
    <property type="match status" value="1"/>
</dbReference>
<comment type="cofactor">
    <cofactor evidence="1">
        <name>Mg(2+)</name>
        <dbReference type="ChEBI" id="CHEBI:18420"/>
    </cofactor>
</comment>
<dbReference type="FunFam" id="3.40.50.620:FF:000174">
    <property type="entry name" value="ATPase, PP-loop superfamily"/>
    <property type="match status" value="1"/>
</dbReference>
<dbReference type="Proteomes" id="UP000015502">
    <property type="component" value="Chromosome"/>
</dbReference>
<evidence type="ECO:0000256" key="7">
    <source>
        <dbReference type="ARBA" id="ARBA00022833"/>
    </source>
</evidence>
<feature type="binding site" evidence="12">
    <location>
        <position position="22"/>
    </location>
    <ligand>
        <name>Zn(2+)</name>
        <dbReference type="ChEBI" id="CHEBI:29105"/>
        <label>1</label>
    </ligand>
</feature>